<proteinExistence type="predicted"/>
<dbReference type="GeneID" id="64599591"/>
<reference evidence="2" key="1">
    <citation type="journal article" date="2020" name="New Phytol.">
        <title>Comparative genomics reveals dynamic genome evolution in host specialist ectomycorrhizal fungi.</title>
        <authorList>
            <person name="Lofgren L.A."/>
            <person name="Nguyen N.H."/>
            <person name="Vilgalys R."/>
            <person name="Ruytinx J."/>
            <person name="Liao H.L."/>
            <person name="Branco S."/>
            <person name="Kuo A."/>
            <person name="LaButti K."/>
            <person name="Lipzen A."/>
            <person name="Andreopoulos W."/>
            <person name="Pangilinan J."/>
            <person name="Riley R."/>
            <person name="Hundley H."/>
            <person name="Na H."/>
            <person name="Barry K."/>
            <person name="Grigoriev I.V."/>
            <person name="Stajich J.E."/>
            <person name="Kennedy P.G."/>
        </authorList>
    </citation>
    <scope>NUCLEOTIDE SEQUENCE</scope>
    <source>
        <strain evidence="2">S12</strain>
    </source>
</reference>
<dbReference type="AlphaFoldDB" id="A0A9P7J4L0"/>
<dbReference type="InterPro" id="IPR046496">
    <property type="entry name" value="DUF6589"/>
</dbReference>
<organism evidence="2 3">
    <name type="scientific">Suillus plorans</name>
    <dbReference type="NCBI Taxonomy" id="116603"/>
    <lineage>
        <taxon>Eukaryota</taxon>
        <taxon>Fungi</taxon>
        <taxon>Dikarya</taxon>
        <taxon>Basidiomycota</taxon>
        <taxon>Agaricomycotina</taxon>
        <taxon>Agaricomycetes</taxon>
        <taxon>Agaricomycetidae</taxon>
        <taxon>Boletales</taxon>
        <taxon>Suillineae</taxon>
        <taxon>Suillaceae</taxon>
        <taxon>Suillus</taxon>
    </lineage>
</organism>
<name>A0A9P7J4L0_9AGAM</name>
<sequence>MYDGICRRLDCWRVEAKKLNTLHVDLDAYAASEPVFDELKTVADQLAQKYIANHGLRQSRSGNYSQWDKQYENGLLLNKYFLLYEELSYAMNSGDIGHVETCIIAWILIFKATGKHKYATQMTDFLYNIHFTYPEGLRKAIRYHILINPTGKKGKFWGIDWCVELNNLFTKVINGGKGSNCTAHCIILESPLVQIYWNLHRTFEWNMIHTNVTSRHAEVDMTQMFKQLCKYIAEHSPHELELGRHSKYSVPDLFSKGQELLDKMEDGADVEGVEDQLEATLEDLVVELGI</sequence>
<dbReference type="Pfam" id="PF20231">
    <property type="entry name" value="DUF6589"/>
    <property type="match status" value="1"/>
</dbReference>
<gene>
    <name evidence="2" type="ORF">HD556DRAFT_1438250</name>
</gene>
<keyword evidence="3" id="KW-1185">Reference proteome</keyword>
<dbReference type="OrthoDB" id="4743193at2759"/>
<dbReference type="EMBL" id="JABBWE010000006">
    <property type="protein sequence ID" value="KAG1802199.1"/>
    <property type="molecule type" value="Genomic_DNA"/>
</dbReference>
<evidence type="ECO:0000313" key="2">
    <source>
        <dbReference type="EMBL" id="KAG1802199.1"/>
    </source>
</evidence>
<comment type="caution">
    <text evidence="2">The sequence shown here is derived from an EMBL/GenBank/DDBJ whole genome shotgun (WGS) entry which is preliminary data.</text>
</comment>
<protein>
    <recommendedName>
        <fullName evidence="1">DUF6589 domain-containing protein</fullName>
    </recommendedName>
</protein>
<evidence type="ECO:0000313" key="3">
    <source>
        <dbReference type="Proteomes" id="UP000719766"/>
    </source>
</evidence>
<dbReference type="RefSeq" id="XP_041165391.1">
    <property type="nucleotide sequence ID" value="XM_041305827.1"/>
</dbReference>
<accession>A0A9P7J4L0</accession>
<evidence type="ECO:0000259" key="1">
    <source>
        <dbReference type="Pfam" id="PF20231"/>
    </source>
</evidence>
<feature type="domain" description="DUF6589" evidence="1">
    <location>
        <begin position="6"/>
        <end position="216"/>
    </location>
</feature>
<dbReference type="Proteomes" id="UP000719766">
    <property type="component" value="Unassembled WGS sequence"/>
</dbReference>